<feature type="transmembrane region" description="Helical" evidence="6">
    <location>
        <begin position="1307"/>
        <end position="1327"/>
    </location>
</feature>
<dbReference type="InterPro" id="IPR036155">
    <property type="entry name" value="Crypto/Photolyase_N_sf"/>
</dbReference>
<comment type="subcellular location">
    <subcellularLocation>
        <location evidence="1">Membrane</location>
        <topology evidence="1">Multi-pass membrane protein</topology>
    </subcellularLocation>
</comment>
<comment type="similarity">
    <text evidence="2">Belongs to the major facilitator superfamily. Proton-dependent oligopeptide transporter (POT/PTR) (TC 2.A.17) family.</text>
</comment>
<dbReference type="SUPFAM" id="SSF103473">
    <property type="entry name" value="MFS general substrate transporter"/>
    <property type="match status" value="3"/>
</dbReference>
<feature type="transmembrane region" description="Helical" evidence="6">
    <location>
        <begin position="131"/>
        <end position="150"/>
    </location>
</feature>
<evidence type="ECO:0000256" key="6">
    <source>
        <dbReference type="SAM" id="Phobius"/>
    </source>
</evidence>
<dbReference type="Gene3D" id="1.20.1250.20">
    <property type="entry name" value="MFS general substrate transporter like domains"/>
    <property type="match status" value="3"/>
</dbReference>
<feature type="transmembrane region" description="Helical" evidence="6">
    <location>
        <begin position="302"/>
        <end position="324"/>
    </location>
</feature>
<evidence type="ECO:0008006" key="9">
    <source>
        <dbReference type="Google" id="ProtNLM"/>
    </source>
</evidence>
<feature type="transmembrane region" description="Helical" evidence="6">
    <location>
        <begin position="156"/>
        <end position="176"/>
    </location>
</feature>
<evidence type="ECO:0000256" key="4">
    <source>
        <dbReference type="ARBA" id="ARBA00022989"/>
    </source>
</evidence>
<dbReference type="SUPFAM" id="SSF52425">
    <property type="entry name" value="Cryptochrome/photolyase, N-terminal domain"/>
    <property type="match status" value="1"/>
</dbReference>
<feature type="transmembrane region" description="Helical" evidence="6">
    <location>
        <begin position="263"/>
        <end position="282"/>
    </location>
</feature>
<feature type="transmembrane region" description="Helical" evidence="6">
    <location>
        <begin position="819"/>
        <end position="839"/>
    </location>
</feature>
<feature type="transmembrane region" description="Helical" evidence="6">
    <location>
        <begin position="345"/>
        <end position="365"/>
    </location>
</feature>
<feature type="transmembrane region" description="Helical" evidence="6">
    <location>
        <begin position="947"/>
        <end position="965"/>
    </location>
</feature>
<feature type="transmembrane region" description="Helical" evidence="6">
    <location>
        <begin position="1225"/>
        <end position="1246"/>
    </location>
</feature>
<evidence type="ECO:0000256" key="1">
    <source>
        <dbReference type="ARBA" id="ARBA00004141"/>
    </source>
</evidence>
<evidence type="ECO:0000313" key="7">
    <source>
        <dbReference type="EMBL" id="WKA11378.1"/>
    </source>
</evidence>
<dbReference type="InterPro" id="IPR036259">
    <property type="entry name" value="MFS_trans_sf"/>
</dbReference>
<feature type="transmembrane region" description="Helical" evidence="6">
    <location>
        <begin position="428"/>
        <end position="449"/>
    </location>
</feature>
<organism evidence="7 8">
    <name type="scientific">Vitis vinifera</name>
    <name type="common">Grape</name>
    <dbReference type="NCBI Taxonomy" id="29760"/>
    <lineage>
        <taxon>Eukaryota</taxon>
        <taxon>Viridiplantae</taxon>
        <taxon>Streptophyta</taxon>
        <taxon>Embryophyta</taxon>
        <taxon>Tracheophyta</taxon>
        <taxon>Spermatophyta</taxon>
        <taxon>Magnoliopsida</taxon>
        <taxon>eudicotyledons</taxon>
        <taxon>Gunneridae</taxon>
        <taxon>Pentapetalae</taxon>
        <taxon>rosids</taxon>
        <taxon>Vitales</taxon>
        <taxon>Vitaceae</taxon>
        <taxon>Viteae</taxon>
        <taxon>Vitis</taxon>
    </lineage>
</organism>
<feature type="transmembrane region" description="Helical" evidence="6">
    <location>
        <begin position="634"/>
        <end position="655"/>
    </location>
</feature>
<dbReference type="InterPro" id="IPR000109">
    <property type="entry name" value="POT_fam"/>
</dbReference>
<feature type="transmembrane region" description="Helical" evidence="6">
    <location>
        <begin position="607"/>
        <end position="628"/>
    </location>
</feature>
<reference evidence="7 8" key="1">
    <citation type="journal article" date="2023" name="Hortic Res">
        <title>The complete reference genome for grapevine (Vitis vinifera L.) genetics and breeding.</title>
        <authorList>
            <person name="Shi X."/>
            <person name="Cao S."/>
            <person name="Wang X."/>
            <person name="Huang S."/>
            <person name="Wang Y."/>
            <person name="Liu Z."/>
            <person name="Liu W."/>
            <person name="Leng X."/>
            <person name="Peng Y."/>
            <person name="Wang N."/>
            <person name="Wang Y."/>
            <person name="Ma Z."/>
            <person name="Xu X."/>
            <person name="Zhang F."/>
            <person name="Xue H."/>
            <person name="Zhong H."/>
            <person name="Wang Y."/>
            <person name="Zhang K."/>
            <person name="Velt A."/>
            <person name="Avia K."/>
            <person name="Holtgrawe D."/>
            <person name="Grimplet J."/>
            <person name="Matus J.T."/>
            <person name="Ware D."/>
            <person name="Wu X."/>
            <person name="Wang H."/>
            <person name="Liu C."/>
            <person name="Fang Y."/>
            <person name="Rustenholz C."/>
            <person name="Cheng Z."/>
            <person name="Xiao H."/>
            <person name="Zhou Y."/>
        </authorList>
    </citation>
    <scope>NUCLEOTIDE SEQUENCE [LARGE SCALE GENOMIC DNA]</scope>
    <source>
        <strain evidence="8">cv. Pinot noir / PN40024</strain>
        <tissue evidence="7">Leaf</tissue>
    </source>
</reference>
<feature type="transmembrane region" description="Helical" evidence="6">
    <location>
        <begin position="776"/>
        <end position="798"/>
    </location>
</feature>
<evidence type="ECO:0000313" key="8">
    <source>
        <dbReference type="Proteomes" id="UP001227230"/>
    </source>
</evidence>
<keyword evidence="8" id="KW-1185">Reference proteome</keyword>
<keyword evidence="5 6" id="KW-0472">Membrane</keyword>
<evidence type="ECO:0000256" key="2">
    <source>
        <dbReference type="ARBA" id="ARBA00005982"/>
    </source>
</evidence>
<accession>A0ABY9DUH5</accession>
<sequence>MSSDSKTVVWSMRDLRVDDNLALAIVAKEGTVLPTFTRYPKGESQFYPGQGLGLLAVSAVLPSASPSECQKNDEIASCSPPQLQVILFFFALYLVAVGQGGHKPCVQAFGADQFDGQDPVEGKSKSSFFNWWYFSMCFGTLITLFILNYIQDNLNWGLGFGIPCIAMVIALLVFLLGTKTYRYSVNGDEKSPFVRIGQVFVAAARNWRTTDSSLNFEEVARGTLPHQGSLQFRFLNKALLAPDGSKDNGKVCSVSDVEEAKAVLRLFPIWATCLAYAIVFAQSSTFFTKQGITMDRSLGSGFVIPAASLQSFITLAIIIFIPIYDRIFVPIARSLTRKPSGITMLQRIGTGIFLSCISMVIAALVEMKRLKTAEEYGLIDMPKVTVPMSVCWLIPQYILFGVSDVFTMVGLQEFFYDQVPNELRSVGLALYLSIFGVGNFLSSFLISVIDKTTNGDGQGSWFNDNLNQAHLDYFYWLLAGLSAVGLATYLYFAKSYIYNRGNTTVQEINQHYISGLTIIFDFYWNGVQGLGLLTVSSVFTSGSSSNCKNSNKTTSCSPSQLQVVFFFFSLYVVAIGQGGLKPCLQAFGAEQFDQRDQEECKAKSSFFNWWFFGLAGGVSVSYLIMSYIEDNVSWILGFGISCLFMVLGLLIFLFGTRTYRYSIKKNERSPFVRIGRVFVAAAKNWKTTPPVEATENLPPYQGSNQFKFLNKALLLPGGSGEKGKACSLSDVEEAKAVLRLFPIWATCLGYGIVLAQPPTLFTKQGTTLDRSIGSGFHIPAASLQFFRALTVLIFIPIYDRIFVPIARSLTRKPSGITMLQRIGIGIFLIAITMVIAALVELKRLKTAEEYELLDMPKTTLPMKVWWLIPQFIFLGISDSFTNVGIQEFFCDQIPSELRSVGVSLQLSIVGLGRLLSTSLISVIGKITSGDGRDSWFSDNLNRAHLDYFYWLLAGVTAIGLAVYIFEINEGGDEHYGDNNEEKIDSVSDHEDGGVTNSFLGRYRTIVIASLLYILGLGLLTLSAMLPSLIPSFCQNIDNPPQFQVVLFFFSLYLVTIGQSGHKPCTQAFGADQFDGQHPEECKAKSSFFNWWYFALCSGISVAFLILSYIQENLNWVLGFGIPCIVMVAALLLFLLGTKTYRYSINTNEENPFVRIGKVFVEATRNWRTMPSLKTAEEVAGETLPHHGSHQFNCDRFLSKALLTLDCSKEDGKACSFSDVEEAKAVLKLFPIWITSLVFGILPAQLSTFFTKQGITMDRSTGLGFDIPAASLQSLNTTTIVIFIPIYDRILVPIARHLTRKPSGLSMLQRIGTGMFLYIISMVIAALIEVKRLKKAEEHGLVDTPNVTIPMSVWWLVPQYVLSGVGDALAMVGFQEFFYDQAPNELRSVGIALNLSIFGLGSFLSSFLISATDKVTGGDGHDSWFNDNLNKAHLDYFYWLLVGLGLLGLAGYLYFAKSYIYNKRGIV</sequence>
<feature type="transmembrane region" description="Helical" evidence="6">
    <location>
        <begin position="1090"/>
        <end position="1109"/>
    </location>
</feature>
<feature type="transmembrane region" description="Helical" evidence="6">
    <location>
        <begin position="1390"/>
        <end position="1410"/>
    </location>
</feature>
<feature type="transmembrane region" description="Helical" evidence="6">
    <location>
        <begin position="1435"/>
        <end position="1454"/>
    </location>
</feature>
<dbReference type="EMBL" id="CP126665">
    <property type="protein sequence ID" value="WKA11378.1"/>
    <property type="molecule type" value="Genomic_DNA"/>
</dbReference>
<dbReference type="PANTHER" id="PTHR11654">
    <property type="entry name" value="OLIGOPEPTIDE TRANSPORTER-RELATED"/>
    <property type="match status" value="1"/>
</dbReference>
<keyword evidence="4 6" id="KW-1133">Transmembrane helix</keyword>
<feature type="transmembrane region" description="Helical" evidence="6">
    <location>
        <begin position="1041"/>
        <end position="1057"/>
    </location>
</feature>
<dbReference type="Pfam" id="PF00854">
    <property type="entry name" value="PTR2"/>
    <property type="match status" value="3"/>
</dbReference>
<gene>
    <name evidence="7" type="ORF">VitviT2T_028881</name>
</gene>
<proteinExistence type="inferred from homology"/>
<feature type="transmembrane region" description="Helical" evidence="6">
    <location>
        <begin position="1115"/>
        <end position="1135"/>
    </location>
</feature>
<evidence type="ECO:0000256" key="5">
    <source>
        <dbReference type="ARBA" id="ARBA00023136"/>
    </source>
</evidence>
<protein>
    <recommendedName>
        <fullName evidence="9">Protein NRT1/ PTR family 5.10</fullName>
    </recommendedName>
</protein>
<evidence type="ECO:0000256" key="3">
    <source>
        <dbReference type="ARBA" id="ARBA00022692"/>
    </source>
</evidence>
<feature type="transmembrane region" description="Helical" evidence="6">
    <location>
        <begin position="1005"/>
        <end position="1029"/>
    </location>
</feature>
<name>A0ABY9DUH5_VITVI</name>
<feature type="transmembrane region" description="Helical" evidence="6">
    <location>
        <begin position="737"/>
        <end position="756"/>
    </location>
</feature>
<dbReference type="Proteomes" id="UP001227230">
    <property type="component" value="Chromosome 18"/>
</dbReference>
<keyword evidence="3 6" id="KW-0812">Transmembrane</keyword>
<feature type="transmembrane region" description="Helical" evidence="6">
    <location>
        <begin position="473"/>
        <end position="492"/>
    </location>
</feature>